<evidence type="ECO:0000256" key="3">
    <source>
        <dbReference type="ARBA" id="ARBA00022448"/>
    </source>
</evidence>
<dbReference type="GO" id="GO:0005886">
    <property type="term" value="C:plasma membrane"/>
    <property type="evidence" value="ECO:0007669"/>
    <property type="project" value="UniProtKB-SubCell"/>
</dbReference>
<feature type="transmembrane region" description="Helical" evidence="8">
    <location>
        <begin position="7"/>
        <end position="28"/>
    </location>
</feature>
<evidence type="ECO:0000313" key="10">
    <source>
        <dbReference type="EMBL" id="KRL08142.1"/>
    </source>
</evidence>
<evidence type="ECO:0000256" key="5">
    <source>
        <dbReference type="ARBA" id="ARBA00022692"/>
    </source>
</evidence>
<keyword evidence="5 8" id="KW-0812">Transmembrane</keyword>
<evidence type="ECO:0000256" key="7">
    <source>
        <dbReference type="ARBA" id="ARBA00023136"/>
    </source>
</evidence>
<dbReference type="InterPro" id="IPR035906">
    <property type="entry name" value="MetI-like_sf"/>
</dbReference>
<gene>
    <name evidence="10" type="ORF">FC92_GL000657</name>
</gene>
<proteinExistence type="inferred from homology"/>
<dbReference type="PANTHER" id="PTHR42929">
    <property type="entry name" value="INNER MEMBRANE ABC TRANSPORTER PERMEASE PROTEIN YDCU-RELATED-RELATED"/>
    <property type="match status" value="1"/>
</dbReference>
<feature type="transmembrane region" description="Helical" evidence="8">
    <location>
        <begin position="55"/>
        <end position="79"/>
    </location>
</feature>
<dbReference type="OrthoDB" id="8404154at2"/>
<protein>
    <submittedName>
        <fullName evidence="10">ABC transporter permease</fullName>
    </submittedName>
</protein>
<keyword evidence="11" id="KW-1185">Reference proteome</keyword>
<keyword evidence="4" id="KW-1003">Cell membrane</keyword>
<dbReference type="PANTHER" id="PTHR42929:SF1">
    <property type="entry name" value="INNER MEMBRANE ABC TRANSPORTER PERMEASE PROTEIN YDCU-RELATED"/>
    <property type="match status" value="1"/>
</dbReference>
<keyword evidence="3 8" id="KW-0813">Transport</keyword>
<dbReference type="PROSITE" id="PS50928">
    <property type="entry name" value="ABC_TM1"/>
    <property type="match status" value="1"/>
</dbReference>
<dbReference type="EMBL" id="AZDX01000002">
    <property type="protein sequence ID" value="KRL08142.1"/>
    <property type="molecule type" value="Genomic_DNA"/>
</dbReference>
<dbReference type="GeneID" id="98310346"/>
<dbReference type="CDD" id="cd06261">
    <property type="entry name" value="TM_PBP2"/>
    <property type="match status" value="1"/>
</dbReference>
<comment type="subcellular location">
    <subcellularLocation>
        <location evidence="1 8">Cell membrane</location>
        <topology evidence="1 8">Multi-pass membrane protein</topology>
    </subcellularLocation>
</comment>
<dbReference type="Proteomes" id="UP000051448">
    <property type="component" value="Unassembled WGS sequence"/>
</dbReference>
<feature type="transmembrane region" description="Helical" evidence="8">
    <location>
        <begin position="241"/>
        <end position="262"/>
    </location>
</feature>
<dbReference type="GO" id="GO:0055085">
    <property type="term" value="P:transmembrane transport"/>
    <property type="evidence" value="ECO:0007669"/>
    <property type="project" value="InterPro"/>
</dbReference>
<evidence type="ECO:0000313" key="11">
    <source>
        <dbReference type="Proteomes" id="UP000051448"/>
    </source>
</evidence>
<feature type="transmembrane region" description="Helical" evidence="8">
    <location>
        <begin position="91"/>
        <end position="116"/>
    </location>
</feature>
<feature type="transmembrane region" description="Helical" evidence="8">
    <location>
        <begin position="136"/>
        <end position="162"/>
    </location>
</feature>
<organism evidence="10 11">
    <name type="scientific">Liquorilactobacillus hordei DSM 19519</name>
    <dbReference type="NCBI Taxonomy" id="1423759"/>
    <lineage>
        <taxon>Bacteria</taxon>
        <taxon>Bacillati</taxon>
        <taxon>Bacillota</taxon>
        <taxon>Bacilli</taxon>
        <taxon>Lactobacillales</taxon>
        <taxon>Lactobacillaceae</taxon>
        <taxon>Liquorilactobacillus</taxon>
    </lineage>
</organism>
<comment type="similarity">
    <text evidence="2">Belongs to the binding-protein-dependent transport system permease family. CysTW subfamily.</text>
</comment>
<name>A0A0R1MJN5_9LACO</name>
<evidence type="ECO:0000256" key="6">
    <source>
        <dbReference type="ARBA" id="ARBA00022989"/>
    </source>
</evidence>
<dbReference type="Pfam" id="PF00528">
    <property type="entry name" value="BPD_transp_1"/>
    <property type="match status" value="1"/>
</dbReference>
<dbReference type="InterPro" id="IPR000515">
    <property type="entry name" value="MetI-like"/>
</dbReference>
<evidence type="ECO:0000259" key="9">
    <source>
        <dbReference type="PROSITE" id="PS50928"/>
    </source>
</evidence>
<sequence length="274" mass="29918">MSTRLKIFLPFGLLIFLVLVIPVCVMLISSLQSMSGGFSLTNYQQIFSSHYYRGAIYNSISISIVTSLVSLLVAIIGAWALTKISVSTKNILITVFNMSSSFAGVPLAFSLIILFGNAGVFKAITSTLHVHDTLNIYSVTGMTFAYTFFEIPLGIMFFFPVLDSLSREWFEVSNVLGASKIFFVRKVIFPIILPNIVEIFVLLFANAMGTYETAYALMGNNLVSIPTVIGALINGELVANVPLACAFATLFTVIMTIIVWLGNRITNVKGRSAS</sequence>
<evidence type="ECO:0000256" key="1">
    <source>
        <dbReference type="ARBA" id="ARBA00004651"/>
    </source>
</evidence>
<dbReference type="SUPFAM" id="SSF161098">
    <property type="entry name" value="MetI-like"/>
    <property type="match status" value="1"/>
</dbReference>
<dbReference type="RefSeq" id="WP_057868645.1">
    <property type="nucleotide sequence ID" value="NZ_AZDX01000002.1"/>
</dbReference>
<evidence type="ECO:0000256" key="4">
    <source>
        <dbReference type="ARBA" id="ARBA00022475"/>
    </source>
</evidence>
<evidence type="ECO:0000256" key="8">
    <source>
        <dbReference type="RuleBase" id="RU363032"/>
    </source>
</evidence>
<dbReference type="PATRIC" id="fig|1423759.3.peg.697"/>
<evidence type="ECO:0000256" key="2">
    <source>
        <dbReference type="ARBA" id="ARBA00007069"/>
    </source>
</evidence>
<comment type="caution">
    <text evidence="10">The sequence shown here is derived from an EMBL/GenBank/DDBJ whole genome shotgun (WGS) entry which is preliminary data.</text>
</comment>
<feature type="transmembrane region" description="Helical" evidence="8">
    <location>
        <begin position="183"/>
        <end position="205"/>
    </location>
</feature>
<dbReference type="AlphaFoldDB" id="A0A0R1MJN5"/>
<keyword evidence="7 8" id="KW-0472">Membrane</keyword>
<dbReference type="Gene3D" id="1.10.3720.10">
    <property type="entry name" value="MetI-like"/>
    <property type="match status" value="1"/>
</dbReference>
<accession>A0A0R1MJN5</accession>
<keyword evidence="6 8" id="KW-1133">Transmembrane helix</keyword>
<dbReference type="STRING" id="1423759.FC92_GL000657"/>
<feature type="domain" description="ABC transmembrane type-1" evidence="9">
    <location>
        <begin position="56"/>
        <end position="262"/>
    </location>
</feature>
<reference evidence="10 11" key="1">
    <citation type="journal article" date="2015" name="Genome Announc.">
        <title>Expanding the biotechnology potential of lactobacilli through comparative genomics of 213 strains and associated genera.</title>
        <authorList>
            <person name="Sun Z."/>
            <person name="Harris H.M."/>
            <person name="McCann A."/>
            <person name="Guo C."/>
            <person name="Argimon S."/>
            <person name="Zhang W."/>
            <person name="Yang X."/>
            <person name="Jeffery I.B."/>
            <person name="Cooney J.C."/>
            <person name="Kagawa T.F."/>
            <person name="Liu W."/>
            <person name="Song Y."/>
            <person name="Salvetti E."/>
            <person name="Wrobel A."/>
            <person name="Rasinkangas P."/>
            <person name="Parkhill J."/>
            <person name="Rea M.C."/>
            <person name="O'Sullivan O."/>
            <person name="Ritari J."/>
            <person name="Douillard F.P."/>
            <person name="Paul Ross R."/>
            <person name="Yang R."/>
            <person name="Briner A.E."/>
            <person name="Felis G.E."/>
            <person name="de Vos W.M."/>
            <person name="Barrangou R."/>
            <person name="Klaenhammer T.R."/>
            <person name="Caufield P.W."/>
            <person name="Cui Y."/>
            <person name="Zhang H."/>
            <person name="O'Toole P.W."/>
        </authorList>
    </citation>
    <scope>NUCLEOTIDE SEQUENCE [LARGE SCALE GENOMIC DNA]</scope>
    <source>
        <strain evidence="10 11">DSM 19519</strain>
    </source>
</reference>